<evidence type="ECO:0000313" key="8">
    <source>
        <dbReference type="Proteomes" id="UP001501736"/>
    </source>
</evidence>
<dbReference type="InterPro" id="IPR003764">
    <property type="entry name" value="GlcNAc_6-P_deAcase"/>
</dbReference>
<dbReference type="CDD" id="cd00854">
    <property type="entry name" value="NagA"/>
    <property type="match status" value="1"/>
</dbReference>
<proteinExistence type="inferred from homology"/>
<name>A0ABP6RCT7_9MICC</name>
<dbReference type="Proteomes" id="UP001501736">
    <property type="component" value="Unassembled WGS sequence"/>
</dbReference>
<accession>A0ABP6RCT7</accession>
<feature type="domain" description="Amidohydrolase-related" evidence="6">
    <location>
        <begin position="55"/>
        <end position="378"/>
    </location>
</feature>
<comment type="caution">
    <text evidence="7">The sequence shown here is derived from an EMBL/GenBank/DDBJ whole genome shotgun (WGS) entry which is preliminary data.</text>
</comment>
<evidence type="ECO:0000256" key="5">
    <source>
        <dbReference type="PIRNR" id="PIRNR038994"/>
    </source>
</evidence>
<protein>
    <submittedName>
        <fullName evidence="7">N-acetylglucosamine-6-phosphate deacetylase</fullName>
    </submittedName>
</protein>
<keyword evidence="4 5" id="KW-0119">Carbohydrate metabolism</keyword>
<dbReference type="NCBIfam" id="TIGR00221">
    <property type="entry name" value="nagA"/>
    <property type="match status" value="1"/>
</dbReference>
<dbReference type="Gene3D" id="3.20.20.140">
    <property type="entry name" value="Metal-dependent hydrolases"/>
    <property type="match status" value="1"/>
</dbReference>
<sequence>MTLISAVAALVPGDVSTGTPARIAPRWLRVAEGRIVEVGDGPPPAAPEVTIDDGILAPGFLDVHCHGGGGASFSEGASAAATARAAHRAAGTTTMLASLVTDPLDELAAQLESLRPLVASGELAGVHLEGPWLSPRHRGAHDPEHLVPPEPAALERLLGTGLVRMVTLAPELDGGLDAVRRVVAAGATAAIGHTDASYERSGKALDAGATAGTHLFNAMAGLHHREPGPAAALLERPEVFVEIIADGVHVHPAMLRLAFAQHSERFVLISDAMAAAAAADGAYRLGGLDVQVRDGVARLVDAAGRPGAIAGSTLTIADAVRHAVREASVPPAQALAAATENPAAMVGLADVGRLAAGTRADLVHLDEELAVQAVMHRGTWL</sequence>
<reference evidence="8" key="1">
    <citation type="journal article" date="2019" name="Int. J. Syst. Evol. Microbiol.">
        <title>The Global Catalogue of Microorganisms (GCM) 10K type strain sequencing project: providing services to taxonomists for standard genome sequencing and annotation.</title>
        <authorList>
            <consortium name="The Broad Institute Genomics Platform"/>
            <consortium name="The Broad Institute Genome Sequencing Center for Infectious Disease"/>
            <person name="Wu L."/>
            <person name="Ma J."/>
        </authorList>
    </citation>
    <scope>NUCLEOTIDE SEQUENCE [LARGE SCALE GENOMIC DNA]</scope>
    <source>
        <strain evidence="8">JCM 11483</strain>
    </source>
</reference>
<keyword evidence="3 5" id="KW-0378">Hydrolase</keyword>
<dbReference type="SUPFAM" id="SSF51338">
    <property type="entry name" value="Composite domain of metallo-dependent hydrolases"/>
    <property type="match status" value="1"/>
</dbReference>
<evidence type="ECO:0000256" key="1">
    <source>
        <dbReference type="ARBA" id="ARBA00010716"/>
    </source>
</evidence>
<evidence type="ECO:0000256" key="2">
    <source>
        <dbReference type="ARBA" id="ARBA00022723"/>
    </source>
</evidence>
<evidence type="ECO:0000313" key="7">
    <source>
        <dbReference type="EMBL" id="GAA3281168.1"/>
    </source>
</evidence>
<evidence type="ECO:0000256" key="4">
    <source>
        <dbReference type="ARBA" id="ARBA00023277"/>
    </source>
</evidence>
<comment type="similarity">
    <text evidence="1 5">Belongs to the metallo-dependent hydrolases superfamily. NagA family.</text>
</comment>
<dbReference type="InterPro" id="IPR011059">
    <property type="entry name" value="Metal-dep_hydrolase_composite"/>
</dbReference>
<organism evidence="7 8">
    <name type="scientific">Nesterenkonia halobia</name>
    <dbReference type="NCBI Taxonomy" id="37922"/>
    <lineage>
        <taxon>Bacteria</taxon>
        <taxon>Bacillati</taxon>
        <taxon>Actinomycetota</taxon>
        <taxon>Actinomycetes</taxon>
        <taxon>Micrococcales</taxon>
        <taxon>Micrococcaceae</taxon>
        <taxon>Nesterenkonia</taxon>
    </lineage>
</organism>
<dbReference type="PIRSF" id="PIRSF038994">
    <property type="entry name" value="NagA"/>
    <property type="match status" value="1"/>
</dbReference>
<dbReference type="InterPro" id="IPR032466">
    <property type="entry name" value="Metal_Hydrolase"/>
</dbReference>
<dbReference type="RefSeq" id="WP_344718102.1">
    <property type="nucleotide sequence ID" value="NZ_BAAAYG010000003.1"/>
</dbReference>
<gene>
    <name evidence="7" type="primary">nagA</name>
    <name evidence="7" type="ORF">GCM10020260_06330</name>
</gene>
<dbReference type="PANTHER" id="PTHR11113">
    <property type="entry name" value="N-ACETYLGLUCOSAMINE-6-PHOSPHATE DEACETYLASE"/>
    <property type="match status" value="1"/>
</dbReference>
<dbReference type="Pfam" id="PF01979">
    <property type="entry name" value="Amidohydro_1"/>
    <property type="match status" value="1"/>
</dbReference>
<dbReference type="Gene3D" id="2.30.40.10">
    <property type="entry name" value="Urease, subunit C, domain 1"/>
    <property type="match status" value="1"/>
</dbReference>
<dbReference type="EMBL" id="BAAAYG010000003">
    <property type="protein sequence ID" value="GAA3281168.1"/>
    <property type="molecule type" value="Genomic_DNA"/>
</dbReference>
<evidence type="ECO:0000256" key="3">
    <source>
        <dbReference type="ARBA" id="ARBA00022801"/>
    </source>
</evidence>
<dbReference type="PANTHER" id="PTHR11113:SF14">
    <property type="entry name" value="N-ACETYLGLUCOSAMINE-6-PHOSPHATE DEACETYLASE"/>
    <property type="match status" value="1"/>
</dbReference>
<evidence type="ECO:0000259" key="6">
    <source>
        <dbReference type="Pfam" id="PF01979"/>
    </source>
</evidence>
<keyword evidence="8" id="KW-1185">Reference proteome</keyword>
<dbReference type="SUPFAM" id="SSF51556">
    <property type="entry name" value="Metallo-dependent hydrolases"/>
    <property type="match status" value="1"/>
</dbReference>
<dbReference type="InterPro" id="IPR006680">
    <property type="entry name" value="Amidohydro-rel"/>
</dbReference>
<keyword evidence="2" id="KW-0479">Metal-binding</keyword>